<accession>A0A1J1I2P4</accession>
<dbReference type="EMBL" id="CVRI01000038">
    <property type="protein sequence ID" value="CRK93860.1"/>
    <property type="molecule type" value="Genomic_DNA"/>
</dbReference>
<reference evidence="1 2" key="1">
    <citation type="submission" date="2015-04" db="EMBL/GenBank/DDBJ databases">
        <authorList>
            <person name="Syromyatnikov M.Y."/>
            <person name="Popov V.N."/>
        </authorList>
    </citation>
    <scope>NUCLEOTIDE SEQUENCE [LARGE SCALE GENOMIC DNA]</scope>
</reference>
<gene>
    <name evidence="1" type="ORF">CLUMA_CG007387</name>
</gene>
<protein>
    <submittedName>
        <fullName evidence="1">CLUMA_CG007387, isoform A</fullName>
    </submittedName>
</protein>
<organism evidence="1 2">
    <name type="scientific">Clunio marinus</name>
    <dbReference type="NCBI Taxonomy" id="568069"/>
    <lineage>
        <taxon>Eukaryota</taxon>
        <taxon>Metazoa</taxon>
        <taxon>Ecdysozoa</taxon>
        <taxon>Arthropoda</taxon>
        <taxon>Hexapoda</taxon>
        <taxon>Insecta</taxon>
        <taxon>Pterygota</taxon>
        <taxon>Neoptera</taxon>
        <taxon>Endopterygota</taxon>
        <taxon>Diptera</taxon>
        <taxon>Nematocera</taxon>
        <taxon>Chironomoidea</taxon>
        <taxon>Chironomidae</taxon>
        <taxon>Clunio</taxon>
    </lineage>
</organism>
<evidence type="ECO:0000313" key="1">
    <source>
        <dbReference type="EMBL" id="CRK93860.1"/>
    </source>
</evidence>
<keyword evidence="2" id="KW-1185">Reference proteome</keyword>
<evidence type="ECO:0000313" key="2">
    <source>
        <dbReference type="Proteomes" id="UP000183832"/>
    </source>
</evidence>
<sequence>MSSFRSPICSALLSNKLTIFNLIRLRNTRIKERRSCNEMNQAGRHLSKNCVET</sequence>
<proteinExistence type="predicted"/>
<dbReference type="Proteomes" id="UP000183832">
    <property type="component" value="Unassembled WGS sequence"/>
</dbReference>
<name>A0A1J1I2P4_9DIPT</name>
<dbReference type="AlphaFoldDB" id="A0A1J1I2P4"/>